<dbReference type="InterPro" id="IPR038729">
    <property type="entry name" value="Rad50/SbcC_AAA"/>
</dbReference>
<dbReference type="EMBL" id="LAZR01008964">
    <property type="protein sequence ID" value="KKM75522.1"/>
    <property type="molecule type" value="Genomic_DNA"/>
</dbReference>
<feature type="coiled-coil region" evidence="1">
    <location>
        <begin position="493"/>
        <end position="523"/>
    </location>
</feature>
<keyword evidence="1" id="KW-0175">Coiled coil</keyword>
<proteinExistence type="predicted"/>
<accession>A0A0F9N1Z4</accession>
<protein>
    <recommendedName>
        <fullName evidence="2">Rad50/SbcC-type AAA domain-containing protein</fullName>
    </recommendedName>
</protein>
<dbReference type="AlphaFoldDB" id="A0A0F9N1Z4"/>
<evidence type="ECO:0000259" key="2">
    <source>
        <dbReference type="Pfam" id="PF13476"/>
    </source>
</evidence>
<gene>
    <name evidence="3" type="ORF">LCGC14_1389370</name>
</gene>
<reference evidence="3" key="1">
    <citation type="journal article" date="2015" name="Nature">
        <title>Complex archaea that bridge the gap between prokaryotes and eukaryotes.</title>
        <authorList>
            <person name="Spang A."/>
            <person name="Saw J.H."/>
            <person name="Jorgensen S.L."/>
            <person name="Zaremba-Niedzwiedzka K."/>
            <person name="Martijn J."/>
            <person name="Lind A.E."/>
            <person name="van Eijk R."/>
            <person name="Schleper C."/>
            <person name="Guy L."/>
            <person name="Ettema T.J."/>
        </authorList>
    </citation>
    <scope>NUCLEOTIDE SEQUENCE</scope>
</reference>
<feature type="domain" description="Rad50/SbcC-type AAA" evidence="2">
    <location>
        <begin position="7"/>
        <end position="272"/>
    </location>
</feature>
<feature type="coiled-coil region" evidence="1">
    <location>
        <begin position="418"/>
        <end position="445"/>
    </location>
</feature>
<dbReference type="InterPro" id="IPR027417">
    <property type="entry name" value="P-loop_NTPase"/>
</dbReference>
<evidence type="ECO:0000313" key="3">
    <source>
        <dbReference type="EMBL" id="KKM75522.1"/>
    </source>
</evidence>
<organism evidence="3">
    <name type="scientific">marine sediment metagenome</name>
    <dbReference type="NCBI Taxonomy" id="412755"/>
    <lineage>
        <taxon>unclassified sequences</taxon>
        <taxon>metagenomes</taxon>
        <taxon>ecological metagenomes</taxon>
    </lineage>
</organism>
<evidence type="ECO:0000256" key="1">
    <source>
        <dbReference type="SAM" id="Coils"/>
    </source>
</evidence>
<dbReference type="Gene3D" id="3.40.50.300">
    <property type="entry name" value="P-loop containing nucleotide triphosphate hydrolases"/>
    <property type="match status" value="1"/>
</dbReference>
<name>A0A0F9N1Z4_9ZZZZ</name>
<comment type="caution">
    <text evidence="3">The sequence shown here is derived from an EMBL/GenBank/DDBJ whole genome shotgun (WGS) entry which is preliminary data.</text>
</comment>
<dbReference type="Pfam" id="PF13476">
    <property type="entry name" value="AAA_23"/>
    <property type="match status" value="1"/>
</dbReference>
<sequence length="664" mass="74930">MKITLGKLLLENYKCFKGYVFDPGHKNVTIRGRNGSGKTTLYDGFLEALFGKCSDGRTDYKRRPLDANNQPTKEVIVVTECTLNIDGQDQVFRTEQHEKLQGDRAIGYTGKYFIDGVPKLQGEYKDSVNAVITEDTFKILTDLSYFCEKMHWNDRRQLLMKIAGDIETPDGFDELLKSMGGKDISDYKAMLKSRKKGYVEQRDQIPIRIDEKQQSSESYIGTGDTEIELIAKRENAEDAIKAIADERQYLSDSEARRQECIEKKNDLSGKRIEREAELKSDSGKELLDEKAQILEDLGFSKLAVQARKNGLASMDLDIKGTEQALKSKQLALGQVRNEYIAAKDALQLLVDTPPDPDSVEKSCYACKQELPDAIVQKTHEGHIAEHAKKLQKQTALKTDLAARARKMKDEVRFLPEILDKLQCVYDEAETELAKADIDDEALTKESHTRGFQIDEAINNRPTPDFTKDTKWGELTVAIGLCETEIGPPVNTQLAQLDAKKGHAEKELAELNKSLANIDQSEKDQKRIVELKSEQRDLSQSISDIDKELEEVDCYTVQESLSIELAVNDKFKDVQFRLFDYLMDGTVNDKRCDATFHGVPYSDLSTGEQIKVGANIVNVLSEHYDVSVPLWIDHAECLTLPIETDCQTIKLFAEDGIEELEVTPE</sequence>
<dbReference type="SUPFAM" id="SSF52540">
    <property type="entry name" value="P-loop containing nucleoside triphosphate hydrolases"/>
    <property type="match status" value="1"/>
</dbReference>